<keyword evidence="1" id="KW-0677">Repeat</keyword>
<dbReference type="Gene3D" id="1.25.40.10">
    <property type="entry name" value="Tetratricopeptide repeat domain"/>
    <property type="match status" value="1"/>
</dbReference>
<dbReference type="GO" id="GO:0003723">
    <property type="term" value="F:RNA binding"/>
    <property type="evidence" value="ECO:0007669"/>
    <property type="project" value="InterPro"/>
</dbReference>
<dbReference type="EMBL" id="OZ034816">
    <property type="protein sequence ID" value="CAL1378430.1"/>
    <property type="molecule type" value="Genomic_DNA"/>
</dbReference>
<proteinExistence type="predicted"/>
<dbReference type="Proteomes" id="UP001497516">
    <property type="component" value="Chromosome 3"/>
</dbReference>
<dbReference type="PROSITE" id="PS51375">
    <property type="entry name" value="PPR"/>
    <property type="match status" value="1"/>
</dbReference>
<dbReference type="InterPro" id="IPR011990">
    <property type="entry name" value="TPR-like_helical_dom_sf"/>
</dbReference>
<evidence type="ECO:0000256" key="2">
    <source>
        <dbReference type="PROSITE-ProRule" id="PRU00708"/>
    </source>
</evidence>
<feature type="repeat" description="PPR" evidence="2">
    <location>
        <begin position="78"/>
        <end position="112"/>
    </location>
</feature>
<dbReference type="GO" id="GO:0009451">
    <property type="term" value="P:RNA modification"/>
    <property type="evidence" value="ECO:0007669"/>
    <property type="project" value="InterPro"/>
</dbReference>
<dbReference type="Pfam" id="PF13041">
    <property type="entry name" value="PPR_2"/>
    <property type="match status" value="1"/>
</dbReference>
<protein>
    <recommendedName>
        <fullName evidence="5">Pentatricopeptide repeat-containing protein</fullName>
    </recommendedName>
</protein>
<dbReference type="InterPro" id="IPR046960">
    <property type="entry name" value="PPR_At4g14850-like_plant"/>
</dbReference>
<dbReference type="NCBIfam" id="TIGR00756">
    <property type="entry name" value="PPR"/>
    <property type="match status" value="1"/>
</dbReference>
<sequence length="194" mass="21660">MMMVGNDGPMIMPDKITLSTVLSCYAQMGCPGSVLGRSVDGYLLKMNGEIDNVLVDMYAKCGVFKYACLVFFCNEGKERHSMDCIDSGAARHGCSEEALSLFEMMKEEGVRPNEMTFTGVLHACAHTGMVGAGQRYFNMIEEYGLEYKIQHYGCMVDIYGRAIIQQSLDKIGRQRGLMGLVLGYRIKRVSWCPR</sequence>
<gene>
    <name evidence="3" type="ORF">LTRI10_LOCUS20011</name>
</gene>
<keyword evidence="4" id="KW-1185">Reference proteome</keyword>
<dbReference type="AlphaFoldDB" id="A0AAV2DYM4"/>
<evidence type="ECO:0000256" key="1">
    <source>
        <dbReference type="ARBA" id="ARBA00022737"/>
    </source>
</evidence>
<name>A0AAV2DYM4_9ROSI</name>
<accession>A0AAV2DYM4</accession>
<organism evidence="3 4">
    <name type="scientific">Linum trigynum</name>
    <dbReference type="NCBI Taxonomy" id="586398"/>
    <lineage>
        <taxon>Eukaryota</taxon>
        <taxon>Viridiplantae</taxon>
        <taxon>Streptophyta</taxon>
        <taxon>Embryophyta</taxon>
        <taxon>Tracheophyta</taxon>
        <taxon>Spermatophyta</taxon>
        <taxon>Magnoliopsida</taxon>
        <taxon>eudicotyledons</taxon>
        <taxon>Gunneridae</taxon>
        <taxon>Pentapetalae</taxon>
        <taxon>rosids</taxon>
        <taxon>fabids</taxon>
        <taxon>Malpighiales</taxon>
        <taxon>Linaceae</taxon>
        <taxon>Linum</taxon>
    </lineage>
</organism>
<dbReference type="InterPro" id="IPR002885">
    <property type="entry name" value="PPR_rpt"/>
</dbReference>
<reference evidence="3 4" key="1">
    <citation type="submission" date="2024-04" db="EMBL/GenBank/DDBJ databases">
        <authorList>
            <person name="Fracassetti M."/>
        </authorList>
    </citation>
    <scope>NUCLEOTIDE SEQUENCE [LARGE SCALE GENOMIC DNA]</scope>
</reference>
<evidence type="ECO:0000313" key="3">
    <source>
        <dbReference type="EMBL" id="CAL1378430.1"/>
    </source>
</evidence>
<dbReference type="PANTHER" id="PTHR47926">
    <property type="entry name" value="PENTATRICOPEPTIDE REPEAT-CONTAINING PROTEIN"/>
    <property type="match status" value="1"/>
</dbReference>
<evidence type="ECO:0000313" key="4">
    <source>
        <dbReference type="Proteomes" id="UP001497516"/>
    </source>
</evidence>
<evidence type="ECO:0008006" key="5">
    <source>
        <dbReference type="Google" id="ProtNLM"/>
    </source>
</evidence>